<dbReference type="Pfam" id="PF06419">
    <property type="entry name" value="COG6_N"/>
    <property type="match status" value="1"/>
</dbReference>
<evidence type="ECO:0000256" key="1">
    <source>
        <dbReference type="ARBA" id="ARBA00004395"/>
    </source>
</evidence>
<dbReference type="Proteomes" id="UP000053558">
    <property type="component" value="Unassembled WGS sequence"/>
</dbReference>
<comment type="subcellular location">
    <subcellularLocation>
        <location evidence="1 10">Golgi apparatus membrane</location>
        <topology evidence="1 10">Peripheral membrane protein</topology>
    </subcellularLocation>
</comment>
<comment type="function">
    <text evidence="10">Acts as component of the peripheral membrane COG complex that is involved in intra-Golgi protein trafficking. COG is located at the cis-Golgi, and regulates tethering of retrograde intra-Golgi vesicles and possibly a number of other membrane trafficking events.</text>
</comment>
<evidence type="ECO:0000256" key="10">
    <source>
        <dbReference type="RuleBase" id="RU365075"/>
    </source>
</evidence>
<dbReference type="InterPro" id="IPR048368">
    <property type="entry name" value="COG6_N"/>
</dbReference>
<dbReference type="KEGG" id="cput:CONPUDRAFT_162028"/>
<evidence type="ECO:0000256" key="9">
    <source>
        <dbReference type="ARBA" id="ARBA00043873"/>
    </source>
</evidence>
<feature type="domain" description="Conserved Oligomeric Golgi complex subunit 6 C-terminal" evidence="14">
    <location>
        <begin position="247"/>
        <end position="740"/>
    </location>
</feature>
<keyword evidence="6 10" id="KW-0333">Golgi apparatus</keyword>
<evidence type="ECO:0000256" key="6">
    <source>
        <dbReference type="ARBA" id="ARBA00023034"/>
    </source>
</evidence>
<keyword evidence="5 10" id="KW-0653">Protein transport</keyword>
<feature type="compositionally biased region" description="Low complexity" evidence="12">
    <location>
        <begin position="531"/>
        <end position="548"/>
    </location>
</feature>
<dbReference type="GO" id="GO:0015031">
    <property type="term" value="P:protein transport"/>
    <property type="evidence" value="ECO:0007669"/>
    <property type="project" value="UniProtKB-KW"/>
</dbReference>
<gene>
    <name evidence="15" type="ORF">CONPUDRAFT_162028</name>
</gene>
<keyword evidence="16" id="KW-1185">Reference proteome</keyword>
<protein>
    <recommendedName>
        <fullName evidence="3 10">Conserved oligomeric Golgi complex subunit 6</fullName>
        <shortName evidence="10">COG complex subunit 6</shortName>
    </recommendedName>
    <alternativeName>
        <fullName evidence="8 10">Component of oligomeric Golgi complex 6</fullName>
    </alternativeName>
</protein>
<evidence type="ECO:0000313" key="16">
    <source>
        <dbReference type="Proteomes" id="UP000053558"/>
    </source>
</evidence>
<evidence type="ECO:0000256" key="8">
    <source>
        <dbReference type="ARBA" id="ARBA00031348"/>
    </source>
</evidence>
<accession>A0A5M3MZR8</accession>
<evidence type="ECO:0000256" key="3">
    <source>
        <dbReference type="ARBA" id="ARBA00020973"/>
    </source>
</evidence>
<keyword evidence="4 10" id="KW-0813">Transport</keyword>
<dbReference type="AlphaFoldDB" id="A0A5M3MZR8"/>
<keyword evidence="11" id="KW-0175">Coiled coil</keyword>
<dbReference type="GO" id="GO:0000139">
    <property type="term" value="C:Golgi membrane"/>
    <property type="evidence" value="ECO:0007669"/>
    <property type="project" value="UniProtKB-SubCell"/>
</dbReference>
<dbReference type="GO" id="GO:0006891">
    <property type="term" value="P:intra-Golgi vesicle-mediated transport"/>
    <property type="evidence" value="ECO:0007669"/>
    <property type="project" value="UniProtKB-UniRule"/>
</dbReference>
<comment type="similarity">
    <text evidence="2 10">Belongs to the COG6 family.</text>
</comment>
<evidence type="ECO:0000256" key="12">
    <source>
        <dbReference type="SAM" id="MobiDB-lite"/>
    </source>
</evidence>
<dbReference type="GO" id="GO:0017119">
    <property type="term" value="C:Golgi transport complex"/>
    <property type="evidence" value="ECO:0007669"/>
    <property type="project" value="UniProtKB-UniRule"/>
</dbReference>
<dbReference type="PANTHER" id="PTHR21506:SF0">
    <property type="entry name" value="CONSERVED OLIGOMERIC GOLGI COMPLEX SUBUNIT 6"/>
    <property type="match status" value="1"/>
</dbReference>
<dbReference type="InterPro" id="IPR010490">
    <property type="entry name" value="COG6"/>
</dbReference>
<dbReference type="SMART" id="SM01087">
    <property type="entry name" value="COG6"/>
    <property type="match status" value="1"/>
</dbReference>
<evidence type="ECO:0000259" key="14">
    <source>
        <dbReference type="Pfam" id="PF20653"/>
    </source>
</evidence>
<dbReference type="GeneID" id="19204648"/>
<comment type="subunit">
    <text evidence="10">Component of the conserved oligomeric Golgi complex.</text>
</comment>
<dbReference type="OrthoDB" id="272987at2759"/>
<comment type="function">
    <text evidence="9">Acts as a component of the peripheral membrane COG complex that is involved in intra-Golgi protein trafficking. COG is located at the cis-Golgi, and regulates tethering of retrograde intra-Golgi vesicles and possibly a number of other membrane trafficking events.</text>
</comment>
<feature type="region of interest" description="Disordered" evidence="12">
    <location>
        <begin position="531"/>
        <end position="558"/>
    </location>
</feature>
<reference evidence="16" key="1">
    <citation type="journal article" date="2012" name="Science">
        <title>The Paleozoic origin of enzymatic lignin decomposition reconstructed from 31 fungal genomes.</title>
        <authorList>
            <person name="Floudas D."/>
            <person name="Binder M."/>
            <person name="Riley R."/>
            <person name="Barry K."/>
            <person name="Blanchette R.A."/>
            <person name="Henrissat B."/>
            <person name="Martinez A.T."/>
            <person name="Otillar R."/>
            <person name="Spatafora J.W."/>
            <person name="Yadav J.S."/>
            <person name="Aerts A."/>
            <person name="Benoit I."/>
            <person name="Boyd A."/>
            <person name="Carlson A."/>
            <person name="Copeland A."/>
            <person name="Coutinho P.M."/>
            <person name="de Vries R.P."/>
            <person name="Ferreira P."/>
            <person name="Findley K."/>
            <person name="Foster B."/>
            <person name="Gaskell J."/>
            <person name="Glotzer D."/>
            <person name="Gorecki P."/>
            <person name="Heitman J."/>
            <person name="Hesse C."/>
            <person name="Hori C."/>
            <person name="Igarashi K."/>
            <person name="Jurgens J.A."/>
            <person name="Kallen N."/>
            <person name="Kersten P."/>
            <person name="Kohler A."/>
            <person name="Kuees U."/>
            <person name="Kumar T.K.A."/>
            <person name="Kuo A."/>
            <person name="LaButti K."/>
            <person name="Larrondo L.F."/>
            <person name="Lindquist E."/>
            <person name="Ling A."/>
            <person name="Lombard V."/>
            <person name="Lucas S."/>
            <person name="Lundell T."/>
            <person name="Martin R."/>
            <person name="McLaughlin D.J."/>
            <person name="Morgenstern I."/>
            <person name="Morin E."/>
            <person name="Murat C."/>
            <person name="Nagy L.G."/>
            <person name="Nolan M."/>
            <person name="Ohm R.A."/>
            <person name="Patyshakuliyeva A."/>
            <person name="Rokas A."/>
            <person name="Ruiz-Duenas F.J."/>
            <person name="Sabat G."/>
            <person name="Salamov A."/>
            <person name="Samejima M."/>
            <person name="Schmutz J."/>
            <person name="Slot J.C."/>
            <person name="St John F."/>
            <person name="Stenlid J."/>
            <person name="Sun H."/>
            <person name="Sun S."/>
            <person name="Syed K."/>
            <person name="Tsang A."/>
            <person name="Wiebenga A."/>
            <person name="Young D."/>
            <person name="Pisabarro A."/>
            <person name="Eastwood D.C."/>
            <person name="Martin F."/>
            <person name="Cullen D."/>
            <person name="Grigoriev I.V."/>
            <person name="Hibbett D.S."/>
        </authorList>
    </citation>
    <scope>NUCLEOTIDE SEQUENCE [LARGE SCALE GENOMIC DNA]</scope>
    <source>
        <strain evidence="16">RWD-64-598 SS2</strain>
    </source>
</reference>
<name>A0A5M3MZR8_CONPW</name>
<sequence>MIEHVVSLDPFPGVESWLMSSQVESPISPSATPSVQLRNPISLRIRKILSTNYTDEATKEAIYTVSSLYSDAASHVAISRPKQDGDDVDEDEVPPSARTRVEEYVLNDTAAKARKNLRRDLEDKLAKGSQHFLLAFGEVDQKLADLENHVAAMRASCDDAEAQLQLTTTASKALLERAEKLRSERQEIDTQARIVDLFLSRFLLSEQDAETLASAPVGPRFFAAMDRAEKLRADCAILFEEGGGEGKAGMDILARTSSQLETAFDRLHRWAMAEFRAYHLEASPAVREAIRRLSSRGELLVTPLQTLTATHSTHLSSAFTQALKSFALHAHDALRYVGDMLAWIHQAVAGECEFLESIFATEGADDEASNEKKRARMVGSVRTFGNREEDEWTRGLLDGAVEGLCAPLRARIQQTLRSQESAIVSYKLANLVQYYALTMRRTIGREAFLSVTLDETTELSYKVFFDTIDAQGRALSRIQPDPHDNDLSPPLWVLEHAQLLREIMQVYDSSLLSGEDPEVLDVSHARETADAVASDAAAKGSGEGEAASTPSENPKPITKSAIDHMLNATVDPALEACFAIADEKQRISPRWDSAVFKLNCAYYLQSVLEPYDFTKLKQARVQKTIDECVASLTEDHYKNLLRDAGLNAIVDALDTKAPSDPLSHLPTAQPSSLTPALAHFALWLTSPAVVHSPRLTALTSATLSNRIHHGAIVRLARAYDRLCRAVRDPAARYEAPGTMLGAERPFGNVGILCQVLGVEEGEVVG</sequence>
<comment type="caution">
    <text evidence="15">The sequence shown here is derived from an EMBL/GenBank/DDBJ whole genome shotgun (WGS) entry which is preliminary data.</text>
</comment>
<dbReference type="RefSeq" id="XP_007764389.1">
    <property type="nucleotide sequence ID" value="XM_007766199.1"/>
</dbReference>
<evidence type="ECO:0000256" key="2">
    <source>
        <dbReference type="ARBA" id="ARBA00011023"/>
    </source>
</evidence>
<evidence type="ECO:0000256" key="5">
    <source>
        <dbReference type="ARBA" id="ARBA00022927"/>
    </source>
</evidence>
<dbReference type="Pfam" id="PF20653">
    <property type="entry name" value="COG6_C"/>
    <property type="match status" value="1"/>
</dbReference>
<evidence type="ECO:0000256" key="11">
    <source>
        <dbReference type="SAM" id="Coils"/>
    </source>
</evidence>
<evidence type="ECO:0000256" key="7">
    <source>
        <dbReference type="ARBA" id="ARBA00023136"/>
    </source>
</evidence>
<feature type="domain" description="Conserved oligomeric complex COG6 N-terminal" evidence="13">
    <location>
        <begin position="108"/>
        <end position="214"/>
    </location>
</feature>
<evidence type="ECO:0000259" key="13">
    <source>
        <dbReference type="Pfam" id="PF06419"/>
    </source>
</evidence>
<dbReference type="OMA" id="HSCLDFF"/>
<feature type="coiled-coil region" evidence="11">
    <location>
        <begin position="107"/>
        <end position="191"/>
    </location>
</feature>
<dbReference type="PANTHER" id="PTHR21506">
    <property type="entry name" value="COMPONENT OF OLIGOMERIC GOLGI COMPLEX 6"/>
    <property type="match status" value="1"/>
</dbReference>
<keyword evidence="7 10" id="KW-0472">Membrane</keyword>
<dbReference type="InterPro" id="IPR048369">
    <property type="entry name" value="COG6_C"/>
</dbReference>
<evidence type="ECO:0000256" key="4">
    <source>
        <dbReference type="ARBA" id="ARBA00022448"/>
    </source>
</evidence>
<proteinExistence type="inferred from homology"/>
<dbReference type="EMBL" id="JH711574">
    <property type="protein sequence ID" value="EIW84653.1"/>
    <property type="molecule type" value="Genomic_DNA"/>
</dbReference>
<evidence type="ECO:0000313" key="15">
    <source>
        <dbReference type="EMBL" id="EIW84653.1"/>
    </source>
</evidence>
<organism evidence="15 16">
    <name type="scientific">Coniophora puteana (strain RWD-64-598)</name>
    <name type="common">Brown rot fungus</name>
    <dbReference type="NCBI Taxonomy" id="741705"/>
    <lineage>
        <taxon>Eukaryota</taxon>
        <taxon>Fungi</taxon>
        <taxon>Dikarya</taxon>
        <taxon>Basidiomycota</taxon>
        <taxon>Agaricomycotina</taxon>
        <taxon>Agaricomycetes</taxon>
        <taxon>Agaricomycetidae</taxon>
        <taxon>Boletales</taxon>
        <taxon>Coniophorineae</taxon>
        <taxon>Coniophoraceae</taxon>
        <taxon>Coniophora</taxon>
    </lineage>
</organism>